<evidence type="ECO:0000256" key="2">
    <source>
        <dbReference type="ARBA" id="ARBA00022448"/>
    </source>
</evidence>
<dbReference type="GO" id="GO:0022857">
    <property type="term" value="F:transmembrane transporter activity"/>
    <property type="evidence" value="ECO:0007669"/>
    <property type="project" value="InterPro"/>
</dbReference>
<evidence type="ECO:0000256" key="5">
    <source>
        <dbReference type="ARBA" id="ARBA00023136"/>
    </source>
</evidence>
<proteinExistence type="predicted"/>
<dbReference type="Proteomes" id="UP000281468">
    <property type="component" value="Unassembled WGS sequence"/>
</dbReference>
<evidence type="ECO:0000256" key="6">
    <source>
        <dbReference type="SAM" id="MobiDB-lite"/>
    </source>
</evidence>
<feature type="transmembrane region" description="Helical" evidence="7">
    <location>
        <begin position="126"/>
        <end position="146"/>
    </location>
</feature>
<dbReference type="InterPro" id="IPR049326">
    <property type="entry name" value="Rhodopsin_dom_fungi"/>
</dbReference>
<dbReference type="SUPFAM" id="SSF103473">
    <property type="entry name" value="MFS general substrate transporter"/>
    <property type="match status" value="1"/>
</dbReference>
<dbReference type="GO" id="GO:0016020">
    <property type="term" value="C:membrane"/>
    <property type="evidence" value="ECO:0007669"/>
    <property type="project" value="UniProtKB-SubCell"/>
</dbReference>
<name>A0A3M7GLM4_HORWE</name>
<reference evidence="9 10" key="1">
    <citation type="journal article" date="2018" name="BMC Genomics">
        <title>Genomic evidence for intraspecific hybridization in a clonal and extremely halotolerant yeast.</title>
        <authorList>
            <person name="Gostincar C."/>
            <person name="Stajich J.E."/>
            <person name="Zupancic J."/>
            <person name="Zalar P."/>
            <person name="Gunde-Cimerman N."/>
        </authorList>
    </citation>
    <scope>NUCLEOTIDE SEQUENCE [LARGE SCALE GENOMIC DNA]</scope>
    <source>
        <strain evidence="9 10">EXF-171</strain>
    </source>
</reference>
<feature type="transmembrane region" description="Helical" evidence="7">
    <location>
        <begin position="671"/>
        <end position="692"/>
    </location>
</feature>
<dbReference type="InterPro" id="IPR036259">
    <property type="entry name" value="MFS_trans_sf"/>
</dbReference>
<feature type="transmembrane region" description="Helical" evidence="7">
    <location>
        <begin position="699"/>
        <end position="716"/>
    </location>
</feature>
<feature type="transmembrane region" description="Helical" evidence="7">
    <location>
        <begin position="6"/>
        <end position="26"/>
    </location>
</feature>
<keyword evidence="2" id="KW-0813">Transport</keyword>
<dbReference type="PANTHER" id="PTHR43791">
    <property type="entry name" value="PERMEASE-RELATED"/>
    <property type="match status" value="1"/>
</dbReference>
<dbReference type="VEuPathDB" id="FungiDB:BTJ68_08738"/>
<dbReference type="AlphaFoldDB" id="A0A3M7GLM4"/>
<evidence type="ECO:0000256" key="4">
    <source>
        <dbReference type="ARBA" id="ARBA00022989"/>
    </source>
</evidence>
<dbReference type="Pfam" id="PF07690">
    <property type="entry name" value="MFS_1"/>
    <property type="match status" value="1"/>
</dbReference>
<evidence type="ECO:0000256" key="3">
    <source>
        <dbReference type="ARBA" id="ARBA00022692"/>
    </source>
</evidence>
<feature type="transmembrane region" description="Helical" evidence="7">
    <location>
        <begin position="239"/>
        <end position="262"/>
    </location>
</feature>
<feature type="region of interest" description="Disordered" evidence="6">
    <location>
        <begin position="328"/>
        <end position="357"/>
    </location>
</feature>
<feature type="compositionally biased region" description="Polar residues" evidence="6">
    <location>
        <begin position="290"/>
        <end position="312"/>
    </location>
</feature>
<feature type="transmembrane region" description="Helical" evidence="7">
    <location>
        <begin position="791"/>
        <end position="813"/>
    </location>
</feature>
<dbReference type="InterPro" id="IPR011701">
    <property type="entry name" value="MFS"/>
</dbReference>
<feature type="domain" description="Major facilitator superfamily (MFS) profile" evidence="8">
    <location>
        <begin position="632"/>
        <end position="993"/>
    </location>
</feature>
<evidence type="ECO:0000256" key="7">
    <source>
        <dbReference type="SAM" id="Phobius"/>
    </source>
</evidence>
<evidence type="ECO:0000313" key="9">
    <source>
        <dbReference type="EMBL" id="RMZ01943.1"/>
    </source>
</evidence>
<feature type="transmembrane region" description="Helical" evidence="7">
    <location>
        <begin position="207"/>
        <end position="227"/>
    </location>
</feature>
<feature type="transmembrane region" description="Helical" evidence="7">
    <location>
        <begin position="928"/>
        <end position="946"/>
    </location>
</feature>
<comment type="subcellular location">
    <subcellularLocation>
        <location evidence="1">Membrane</location>
        <topology evidence="1">Multi-pass membrane protein</topology>
    </subcellularLocation>
</comment>
<protein>
    <recommendedName>
        <fullName evidence="8">Major facilitator superfamily (MFS) profile domain-containing protein</fullName>
    </recommendedName>
</protein>
<dbReference type="EMBL" id="QWIQ01000174">
    <property type="protein sequence ID" value="RMZ01943.1"/>
    <property type="molecule type" value="Genomic_DNA"/>
</dbReference>
<feature type="region of interest" description="Disordered" evidence="6">
    <location>
        <begin position="289"/>
        <end position="312"/>
    </location>
</feature>
<comment type="caution">
    <text evidence="9">The sequence shown here is derived from an EMBL/GenBank/DDBJ whole genome shotgun (WGS) entry which is preliminary data.</text>
</comment>
<evidence type="ECO:0000259" key="8">
    <source>
        <dbReference type="PROSITE" id="PS50850"/>
    </source>
</evidence>
<evidence type="ECO:0000256" key="1">
    <source>
        <dbReference type="ARBA" id="ARBA00004141"/>
    </source>
</evidence>
<accession>A0A3M7GLM4</accession>
<organism evidence="9 10">
    <name type="scientific">Hortaea werneckii</name>
    <name type="common">Black yeast</name>
    <name type="synonym">Cladosporium werneckii</name>
    <dbReference type="NCBI Taxonomy" id="91943"/>
    <lineage>
        <taxon>Eukaryota</taxon>
        <taxon>Fungi</taxon>
        <taxon>Dikarya</taxon>
        <taxon>Ascomycota</taxon>
        <taxon>Pezizomycotina</taxon>
        <taxon>Dothideomycetes</taxon>
        <taxon>Dothideomycetidae</taxon>
        <taxon>Mycosphaerellales</taxon>
        <taxon>Teratosphaeriaceae</taxon>
        <taxon>Hortaea</taxon>
    </lineage>
</organism>
<dbReference type="PANTHER" id="PTHR43791:SF70">
    <property type="entry name" value="MAJOR FACILITATOR SUPERFAMILY (MFS) PROFILE DOMAIN-CONTAINING PROTEIN"/>
    <property type="match status" value="1"/>
</dbReference>
<evidence type="ECO:0000313" key="10">
    <source>
        <dbReference type="Proteomes" id="UP000281468"/>
    </source>
</evidence>
<keyword evidence="4 7" id="KW-1133">Transmembrane helix</keyword>
<feature type="transmembrane region" description="Helical" evidence="7">
    <location>
        <begin position="861"/>
        <end position="885"/>
    </location>
</feature>
<gene>
    <name evidence="9" type="ORF">D0862_06186</name>
</gene>
<dbReference type="VEuPathDB" id="FungiDB:BTJ68_08737"/>
<dbReference type="PROSITE" id="PS50850">
    <property type="entry name" value="MFS"/>
    <property type="match status" value="1"/>
</dbReference>
<keyword evidence="5 7" id="KW-0472">Membrane</keyword>
<dbReference type="Gene3D" id="1.20.1250.20">
    <property type="entry name" value="MFS general substrate transporter like domains"/>
    <property type="match status" value="1"/>
</dbReference>
<feature type="transmembrane region" description="Helical" evidence="7">
    <location>
        <begin position="728"/>
        <end position="748"/>
    </location>
</feature>
<feature type="transmembrane region" description="Helical" evidence="7">
    <location>
        <begin position="952"/>
        <end position="975"/>
    </location>
</feature>
<keyword evidence="3 7" id="KW-0812">Transmembrane</keyword>
<sequence length="993" mass="111015">MGHSILPTLWATSCVAVVVMVGRLIGRWQAVRHLTTGDYLTLAALACLFVRLGMIHTVLEYGSSNITTAYRESHSFTPQEIERRTIGSKLTIANRFFYNSYLWLQKLVLLDLYRRFYLCLPYERQIYLGYLIIFAITYVGVQLSNITECQPVSLYWQIVPDPGPCSQAHVQLLVLGIVNIVTDVMLMALPWPMLIKAKLQSRRKFELAVLFLFGIFIIVITAVRLPLNNNKITSQVSRSTWASVELMVAAIVVNAPTLYGLWNRRRGRMNGTPTDPSLGPPRVPIRTSYFGPSSTLQRAPPRTNQSSSGDPLVGIQQTVSVHIQEEKTFAEQQTSSGPAEELHELRTTSRPSGNEEVLGRSTVKLAHIATQCKAMLHAREELEMIRLPLIYAKFDGFVASCGGERMINFRTRHEQRSFKLLEVLVFQECRVGKGSHCTSSLACRRLGKSVTDIRSAKAISTGRQKSPEKADASDIPDTSILRTLTTKSLLHATNPFWHLLVCEASMLGFLGLIVKIWVGGLVMSIFSMLPDWIASEAKAIHICYLYETHSKICGLIARIEIAMELKPHISHTESTQSSAADQEPTKDLDKYSSELDTIQENDVGFREYLEGRDLDFSESEQRKVRWKIDLVILPIFLLTQMLQFIDKTALNYANIFGYQDDLKLVGKQFNYLAAMVYAGYFFGQYPCGVLIGRYPAQKVLGICCLLWGLMVLILTQCHTFSSALAVRFIMGIFEAAVTPGLTLMTGFWYKRSEIPLRQCIWYSSLGWGGIVGSYISMGITKLAPDTQPARWEILFFILGGATMIWSFVIYFLLPDVPSNARFFNHREKLVAVHRVAGNDTGIKNKHFDRKQAVVALWDPKAILLFISVFAAAIPNGVVNSFSTIIIKDMGFSNTRTTELKSVGDAVQIVALLIGGTVTLNVRNSRLCTATFFNVLCTVAAACMAFLPRSETWARLACFWLVNAQSVGFTVSLVTISSNMGGYTHRAMANAFVL</sequence>
<dbReference type="InterPro" id="IPR020846">
    <property type="entry name" value="MFS_dom"/>
</dbReference>
<feature type="transmembrane region" description="Helical" evidence="7">
    <location>
        <begin position="760"/>
        <end position="779"/>
    </location>
</feature>
<dbReference type="Pfam" id="PF20684">
    <property type="entry name" value="Fung_rhodopsin"/>
    <property type="match status" value="1"/>
</dbReference>
<feature type="transmembrane region" description="Helical" evidence="7">
    <location>
        <begin position="172"/>
        <end position="195"/>
    </location>
</feature>
<feature type="transmembrane region" description="Helical" evidence="7">
    <location>
        <begin position="905"/>
        <end position="921"/>
    </location>
</feature>